<keyword evidence="2" id="KW-0812">Transmembrane</keyword>
<dbReference type="Proteomes" id="UP000326939">
    <property type="component" value="Chromosome 10"/>
</dbReference>
<dbReference type="AlphaFoldDB" id="A0A5N5L687"/>
<keyword evidence="2" id="KW-0472">Membrane</keyword>
<sequence>MGEAEMRKASIGTPKRKGNGTHKAFDPSFLAQLPNKLQDCIKSRLKNLVKDGKGENLARKEKGSSAAAAAPALGIDLERQLQAWRGNPAWTDQPPQIKVSVPRGSLCSLNAKVDIGLPPDAVYDIVTDPDNRRVFKNIKEVVSRRVLLDEGHRQVVDVEQAAIWKFLWWSGTISVHVLVDQNRQDHSVRIYIFLSTVSIAAMKFLNKFLIWKCVAMHVTMYMDGFSLWGVVVVGMHVDSVNLMNFKQLKTGFMKRFEGSWKVEPVFVDEAICYPFKPKTLAEYCSCTGWKGRIGSKVSLEQLIQPAIVPPPPISWYLRGITTRTTEMIVNDLVAEAGRIRVGFDAEKCEDWSSYDEKQPDKSSNIKERWALHRRNAKKRHRKLLTAERSSFGSNCNLPVRGGELSPTFLLSVLTGFLLPFVIIILGATICIRCGNFPTKDKVEPCQSKGQEQDEVTECSIVRL</sequence>
<dbReference type="PANTHER" id="PTHR31385">
    <property type="entry name" value="PUTATIVE (DUF220)-RELATED"/>
    <property type="match status" value="1"/>
</dbReference>
<evidence type="ECO:0000256" key="1">
    <source>
        <dbReference type="SAM" id="MobiDB-lite"/>
    </source>
</evidence>
<name>A0A5N5L687_9ROSI</name>
<protein>
    <recommendedName>
        <fullName evidence="3">DUF220 domain-containing protein</fullName>
    </recommendedName>
</protein>
<organism evidence="4 5">
    <name type="scientific">Salix brachista</name>
    <dbReference type="NCBI Taxonomy" id="2182728"/>
    <lineage>
        <taxon>Eukaryota</taxon>
        <taxon>Viridiplantae</taxon>
        <taxon>Streptophyta</taxon>
        <taxon>Embryophyta</taxon>
        <taxon>Tracheophyta</taxon>
        <taxon>Spermatophyta</taxon>
        <taxon>Magnoliopsida</taxon>
        <taxon>eudicotyledons</taxon>
        <taxon>Gunneridae</taxon>
        <taxon>Pentapetalae</taxon>
        <taxon>rosids</taxon>
        <taxon>fabids</taxon>
        <taxon>Malpighiales</taxon>
        <taxon>Salicaceae</taxon>
        <taxon>Saliceae</taxon>
        <taxon>Salix</taxon>
    </lineage>
</organism>
<dbReference type="PANTHER" id="PTHR31385:SF1">
    <property type="entry name" value="PUTATIVE (DUF220)-RELATED"/>
    <property type="match status" value="1"/>
</dbReference>
<keyword evidence="5" id="KW-1185">Reference proteome</keyword>
<feature type="domain" description="DUF220" evidence="3">
    <location>
        <begin position="242"/>
        <end position="296"/>
    </location>
</feature>
<feature type="region of interest" description="Disordered" evidence="1">
    <location>
        <begin position="1"/>
        <end position="26"/>
    </location>
</feature>
<reference evidence="5" key="1">
    <citation type="journal article" date="2019" name="Gigascience">
        <title>De novo genome assembly of the endangered Acer yangbiense, a plant species with extremely small populations endemic to Yunnan Province, China.</title>
        <authorList>
            <person name="Yang J."/>
            <person name="Wariss H.M."/>
            <person name="Tao L."/>
            <person name="Zhang R."/>
            <person name="Yun Q."/>
            <person name="Hollingsworth P."/>
            <person name="Dao Z."/>
            <person name="Luo G."/>
            <person name="Guo H."/>
            <person name="Ma Y."/>
            <person name="Sun W."/>
        </authorList>
    </citation>
    <scope>NUCLEOTIDE SEQUENCE [LARGE SCALE GENOMIC DNA]</scope>
    <source>
        <strain evidence="5">cv. br00</strain>
    </source>
</reference>
<evidence type="ECO:0000313" key="4">
    <source>
        <dbReference type="EMBL" id="KAB5537546.1"/>
    </source>
</evidence>
<proteinExistence type="predicted"/>
<dbReference type="InterPro" id="IPR003863">
    <property type="entry name" value="DUF220"/>
</dbReference>
<comment type="caution">
    <text evidence="4">The sequence shown here is derived from an EMBL/GenBank/DDBJ whole genome shotgun (WGS) entry which is preliminary data.</text>
</comment>
<dbReference type="Pfam" id="PF02713">
    <property type="entry name" value="DUF220"/>
    <property type="match status" value="1"/>
</dbReference>
<keyword evidence="2" id="KW-1133">Transmembrane helix</keyword>
<dbReference type="EMBL" id="VDCV01000010">
    <property type="protein sequence ID" value="KAB5537546.1"/>
    <property type="molecule type" value="Genomic_DNA"/>
</dbReference>
<evidence type="ECO:0000259" key="3">
    <source>
        <dbReference type="Pfam" id="PF02713"/>
    </source>
</evidence>
<evidence type="ECO:0000313" key="5">
    <source>
        <dbReference type="Proteomes" id="UP000326939"/>
    </source>
</evidence>
<feature type="transmembrane region" description="Helical" evidence="2">
    <location>
        <begin position="408"/>
        <end position="429"/>
    </location>
</feature>
<accession>A0A5N5L687</accession>
<gene>
    <name evidence="4" type="ORF">DKX38_015079</name>
</gene>
<evidence type="ECO:0000256" key="2">
    <source>
        <dbReference type="SAM" id="Phobius"/>
    </source>
</evidence>